<comment type="caution">
    <text evidence="2">The sequence shown here is derived from an EMBL/GenBank/DDBJ whole genome shotgun (WGS) entry which is preliminary data.</text>
</comment>
<dbReference type="InterPro" id="IPR036388">
    <property type="entry name" value="WH-like_DNA-bd_sf"/>
</dbReference>
<dbReference type="AlphaFoldDB" id="A0A940WQ15"/>
<evidence type="ECO:0000313" key="3">
    <source>
        <dbReference type="Proteomes" id="UP000674234"/>
    </source>
</evidence>
<proteinExistence type="predicted"/>
<sequence>MAYKPPFTRASGGAPPTGPATLRRANLSLVLRERASLSRADIAQATGLHRATVSNLIADIARGLASGDRRVTMAVAGAASMVINHIIDDPTTIMDLPRPTPY</sequence>
<dbReference type="SUPFAM" id="SSF46785">
    <property type="entry name" value="Winged helix' DNA-binding domain"/>
    <property type="match status" value="1"/>
</dbReference>
<keyword evidence="3" id="KW-1185">Reference proteome</keyword>
<feature type="region of interest" description="Disordered" evidence="1">
    <location>
        <begin position="1"/>
        <end position="21"/>
    </location>
</feature>
<evidence type="ECO:0000313" key="2">
    <source>
        <dbReference type="EMBL" id="MBP2705021.1"/>
    </source>
</evidence>
<evidence type="ECO:0000256" key="1">
    <source>
        <dbReference type="SAM" id="MobiDB-lite"/>
    </source>
</evidence>
<protein>
    <submittedName>
        <fullName evidence="2">Helix-turn-helix transcriptional regulator</fullName>
    </submittedName>
</protein>
<dbReference type="Gene3D" id="1.10.10.10">
    <property type="entry name" value="Winged helix-like DNA-binding domain superfamily/Winged helix DNA-binding domain"/>
    <property type="match status" value="1"/>
</dbReference>
<gene>
    <name evidence="2" type="ORF">JOL79_14475</name>
</gene>
<dbReference type="EMBL" id="JAFCNB010000006">
    <property type="protein sequence ID" value="MBP2705021.1"/>
    <property type="molecule type" value="Genomic_DNA"/>
</dbReference>
<dbReference type="InterPro" id="IPR036390">
    <property type="entry name" value="WH_DNA-bd_sf"/>
</dbReference>
<accession>A0A940WQ15</accession>
<dbReference type="Proteomes" id="UP000674234">
    <property type="component" value="Unassembled WGS sequence"/>
</dbReference>
<organism evidence="2 3">
    <name type="scientific">Microbispora oryzae</name>
    <dbReference type="NCBI Taxonomy" id="2806554"/>
    <lineage>
        <taxon>Bacteria</taxon>
        <taxon>Bacillati</taxon>
        <taxon>Actinomycetota</taxon>
        <taxon>Actinomycetes</taxon>
        <taxon>Streptosporangiales</taxon>
        <taxon>Streptosporangiaceae</taxon>
        <taxon>Microbispora</taxon>
    </lineage>
</organism>
<reference evidence="2" key="1">
    <citation type="submission" date="2021-02" db="EMBL/GenBank/DDBJ databases">
        <title>Draft genome sequence of Microbispora sp. RL4-1S isolated from rice leaves in Thailand.</title>
        <authorList>
            <person name="Muangham S."/>
            <person name="Duangmal K."/>
        </authorList>
    </citation>
    <scope>NUCLEOTIDE SEQUENCE</scope>
    <source>
        <strain evidence="2">RL4-1S</strain>
    </source>
</reference>
<dbReference type="RefSeq" id="WP_210156291.1">
    <property type="nucleotide sequence ID" value="NZ_JAFCNB010000006.1"/>
</dbReference>
<name>A0A940WQ15_9ACTN</name>